<dbReference type="RefSeq" id="WP_106646789.1">
    <property type="nucleotide sequence ID" value="NZ_BMGO01000001.1"/>
</dbReference>
<protein>
    <submittedName>
        <fullName evidence="1">Uncharacterized protein</fullName>
    </submittedName>
</protein>
<dbReference type="EMBL" id="CP025120">
    <property type="protein sequence ID" value="AUD78947.1"/>
    <property type="molecule type" value="Genomic_DNA"/>
</dbReference>
<dbReference type="AlphaFoldDB" id="A0A2K9ABZ5"/>
<reference evidence="1 2" key="1">
    <citation type="submission" date="2017-12" db="EMBL/GenBank/DDBJ databases">
        <title>Kangiella profundi FT102 completed genome.</title>
        <authorList>
            <person name="Xu J."/>
            <person name="Wang J."/>
            <person name="Lu Y."/>
        </authorList>
    </citation>
    <scope>NUCLEOTIDE SEQUENCE [LARGE SCALE GENOMIC DNA]</scope>
    <source>
        <strain evidence="1 2">FT102</strain>
    </source>
</reference>
<dbReference type="Gene3D" id="3.40.50.450">
    <property type="match status" value="1"/>
</dbReference>
<dbReference type="SUPFAM" id="SSF52309">
    <property type="entry name" value="N-(deoxy)ribosyltransferase-like"/>
    <property type="match status" value="1"/>
</dbReference>
<evidence type="ECO:0000313" key="2">
    <source>
        <dbReference type="Proteomes" id="UP000232693"/>
    </source>
</evidence>
<dbReference type="KEGG" id="kpd:CW740_06665"/>
<sequence>MNIYLACALTHVPECSFKEYSNLLVNVAEHLTASGHRVKYALANSDPQLASYEESCKAELCYKWDRDMVLWSDLIIAEASFPSTGMGIELQLADSNGIPIVMCFKPDENNKAKPKKYRGIDHIDHNLQIGDGYISLMALGLPSLHKVIKYNSILELLKQLDDIDMNLTNDITRRQQSYFGI</sequence>
<evidence type="ECO:0000313" key="1">
    <source>
        <dbReference type="EMBL" id="AUD78947.1"/>
    </source>
</evidence>
<name>A0A2K9ABZ5_9GAMM</name>
<organism evidence="1 2">
    <name type="scientific">Kangiella profundi</name>
    <dbReference type="NCBI Taxonomy" id="1561924"/>
    <lineage>
        <taxon>Bacteria</taxon>
        <taxon>Pseudomonadati</taxon>
        <taxon>Pseudomonadota</taxon>
        <taxon>Gammaproteobacteria</taxon>
        <taxon>Kangiellales</taxon>
        <taxon>Kangiellaceae</taxon>
        <taxon>Kangiella</taxon>
    </lineage>
</organism>
<dbReference type="OrthoDB" id="8455120at2"/>
<gene>
    <name evidence="1" type="ORF">CW740_06665</name>
</gene>
<proteinExistence type="predicted"/>
<accession>A0A2K9ABZ5</accession>
<dbReference type="Proteomes" id="UP000232693">
    <property type="component" value="Chromosome"/>
</dbReference>
<keyword evidence="2" id="KW-1185">Reference proteome</keyword>